<protein>
    <submittedName>
        <fullName evidence="3">Myb-like DNA-binding domain-containing protein</fullName>
    </submittedName>
    <submittedName>
        <fullName evidence="4">Myb-like_DNA-binding domain-containing protein</fullName>
    </submittedName>
</protein>
<dbReference type="PROSITE" id="PS50090">
    <property type="entry name" value="MYB_LIKE"/>
    <property type="match status" value="1"/>
</dbReference>
<name>A0AA86RLQ1_9EUKA</name>
<dbReference type="SMART" id="SM00717">
    <property type="entry name" value="SANT"/>
    <property type="match status" value="1"/>
</dbReference>
<dbReference type="GO" id="GO:0003677">
    <property type="term" value="F:DNA binding"/>
    <property type="evidence" value="ECO:0007669"/>
    <property type="project" value="UniProtKB-KW"/>
</dbReference>
<keyword evidence="5" id="KW-1185">Reference proteome</keyword>
<dbReference type="InterPro" id="IPR009057">
    <property type="entry name" value="Homeodomain-like_sf"/>
</dbReference>
<dbReference type="Pfam" id="PF00249">
    <property type="entry name" value="Myb_DNA-binding"/>
    <property type="match status" value="1"/>
</dbReference>
<organism evidence="3">
    <name type="scientific">Hexamita inflata</name>
    <dbReference type="NCBI Taxonomy" id="28002"/>
    <lineage>
        <taxon>Eukaryota</taxon>
        <taxon>Metamonada</taxon>
        <taxon>Diplomonadida</taxon>
        <taxon>Hexamitidae</taxon>
        <taxon>Hexamitinae</taxon>
        <taxon>Hexamita</taxon>
    </lineage>
</organism>
<dbReference type="EMBL" id="CAXDID020000015">
    <property type="protein sequence ID" value="CAL5983402.1"/>
    <property type="molecule type" value="Genomic_DNA"/>
</dbReference>
<evidence type="ECO:0000313" key="3">
    <source>
        <dbReference type="EMBL" id="CAI9976866.1"/>
    </source>
</evidence>
<sequence length="196" mass="23593">MKNTYNFWTEQEINQLYKVARQNEIGGRVDWQRVQKQFPHRTKQQCKSYYLNIIKTQIKQNKSNSSASATQIDCIYQSNAQLAFDYIMQNSNIEKLQRIHQNFTVIQLQDLINEFTERYYDFYGCLTFILTYPNQYPFNYQLISETYAFLQLIKSNEKRFFSEIVAHSSDQIVQLLEKNNFNTLIHQCELILKQYK</sequence>
<feature type="domain" description="HTH myb-type" evidence="2">
    <location>
        <begin position="8"/>
        <end position="58"/>
    </location>
</feature>
<evidence type="ECO:0000313" key="4">
    <source>
        <dbReference type="EMBL" id="CAL5983402.1"/>
    </source>
</evidence>
<gene>
    <name evidence="3" type="ORF">HINF_LOCUS64511</name>
    <name evidence="4" type="ORF">HINF_LOCUS7612</name>
</gene>
<dbReference type="InterPro" id="IPR017930">
    <property type="entry name" value="Myb_dom"/>
</dbReference>
<evidence type="ECO:0000259" key="1">
    <source>
        <dbReference type="PROSITE" id="PS50090"/>
    </source>
</evidence>
<dbReference type="AlphaFoldDB" id="A0AA86RLQ1"/>
<dbReference type="PROSITE" id="PS51294">
    <property type="entry name" value="HTH_MYB"/>
    <property type="match status" value="1"/>
</dbReference>
<evidence type="ECO:0000313" key="5">
    <source>
        <dbReference type="Proteomes" id="UP001642409"/>
    </source>
</evidence>
<dbReference type="InterPro" id="IPR001005">
    <property type="entry name" value="SANT/Myb"/>
</dbReference>
<comment type="caution">
    <text evidence="3">The sequence shown here is derived from an EMBL/GenBank/DDBJ whole genome shotgun (WGS) entry which is preliminary data.</text>
</comment>
<evidence type="ECO:0000259" key="2">
    <source>
        <dbReference type="PROSITE" id="PS51294"/>
    </source>
</evidence>
<feature type="domain" description="Myb-like" evidence="1">
    <location>
        <begin position="8"/>
        <end position="54"/>
    </location>
</feature>
<reference evidence="4 5" key="2">
    <citation type="submission" date="2024-07" db="EMBL/GenBank/DDBJ databases">
        <authorList>
            <person name="Akdeniz Z."/>
        </authorList>
    </citation>
    <scope>NUCLEOTIDE SEQUENCE [LARGE SCALE GENOMIC DNA]</scope>
</reference>
<dbReference type="SUPFAM" id="SSF46689">
    <property type="entry name" value="Homeodomain-like"/>
    <property type="match status" value="1"/>
</dbReference>
<dbReference type="Proteomes" id="UP001642409">
    <property type="component" value="Unassembled WGS sequence"/>
</dbReference>
<reference evidence="3" key="1">
    <citation type="submission" date="2023-06" db="EMBL/GenBank/DDBJ databases">
        <authorList>
            <person name="Kurt Z."/>
        </authorList>
    </citation>
    <scope>NUCLEOTIDE SEQUENCE</scope>
</reference>
<dbReference type="EMBL" id="CATOUU010001174">
    <property type="protein sequence ID" value="CAI9976866.1"/>
    <property type="molecule type" value="Genomic_DNA"/>
</dbReference>
<proteinExistence type="predicted"/>
<keyword evidence="3" id="KW-0238">DNA-binding</keyword>
<dbReference type="CDD" id="cd00167">
    <property type="entry name" value="SANT"/>
    <property type="match status" value="1"/>
</dbReference>
<accession>A0AA86RLQ1</accession>
<dbReference type="Gene3D" id="1.10.10.60">
    <property type="entry name" value="Homeodomain-like"/>
    <property type="match status" value="1"/>
</dbReference>